<dbReference type="EMBL" id="JAHHHD010000012">
    <property type="protein sequence ID" value="MBW4659467.1"/>
    <property type="molecule type" value="Genomic_DNA"/>
</dbReference>
<evidence type="ECO:0000313" key="4">
    <source>
        <dbReference type="Proteomes" id="UP000757435"/>
    </source>
</evidence>
<sequence length="603" mass="64081">MPQIGKTERIIKLNERFDTADAAPVLSANGRFLAFAYDLGNLVPNDPAGEGSDVFLLDLVTKQIQLVSISSQGANGDRFAFYDSISISGDGRYVAFASDATNLVPSDLNGETDVFVRDILTGTTTLASVSSNGSQLAANTRDFNLRPAISANGQFVAFQSEANNLVSNDTNNDDQDIFVRDLRAGTTTRVSVNSRGEQSKPWNRIASADSRSPSISGDGRFVAFESNAINLDSRDTGANNFDIFVHDRQTSQTQQVSVNSQGSVAVGESSQETTIGFSKTSGSSNAVISANGRYVVFQSGATNLIPNDNNDRVDIFRHDLQTGETGLVSVGLNGSLANAGSRIGFSRNGAISSDGRYVVFQSLASNLVPNDVNNALDVFVRDMVAGTTERVSVNSNGQEAVGGRPATASGDGTISDDGRYIAFLSQSANLVDDVSAPLGVDIYLRDRLATSDNLDNNDNPNSGKAIVGNAGKNRLVGGKGDDSLSGLNGNDRLIGGAGNDLLLGGAGRDQFIYTQLSDRQDQILDFKPRQDKIVLEGLLDRVVRGGYSGGNAIAKGYVKFQHIGNDTQIIIDRNGRKPGEITPLATVNDISITKLKQPYNFIF</sequence>
<proteinExistence type="inferred from homology"/>
<evidence type="ECO:0000256" key="2">
    <source>
        <dbReference type="SAM" id="MobiDB-lite"/>
    </source>
</evidence>
<comment type="similarity">
    <text evidence="1">Belongs to the TolB family.</text>
</comment>
<dbReference type="Proteomes" id="UP000757435">
    <property type="component" value="Unassembled WGS sequence"/>
</dbReference>
<dbReference type="InterPro" id="IPR018511">
    <property type="entry name" value="Hemolysin-typ_Ca-bd_CS"/>
</dbReference>
<dbReference type="SUPFAM" id="SSF51120">
    <property type="entry name" value="beta-Roll"/>
    <property type="match status" value="1"/>
</dbReference>
<protein>
    <submittedName>
        <fullName evidence="3">PD40 domain-containing protein</fullName>
    </submittedName>
</protein>
<evidence type="ECO:0000313" key="3">
    <source>
        <dbReference type="EMBL" id="MBW4659467.1"/>
    </source>
</evidence>
<dbReference type="Pfam" id="PF07676">
    <property type="entry name" value="PD40"/>
    <property type="match status" value="1"/>
</dbReference>
<accession>A0A951UML7</accession>
<dbReference type="PRINTS" id="PR00313">
    <property type="entry name" value="CABNDNGRPT"/>
</dbReference>
<dbReference type="GO" id="GO:0005509">
    <property type="term" value="F:calcium ion binding"/>
    <property type="evidence" value="ECO:0007669"/>
    <property type="project" value="InterPro"/>
</dbReference>
<dbReference type="Gene3D" id="2.120.10.30">
    <property type="entry name" value="TolB, C-terminal domain"/>
    <property type="match status" value="1"/>
</dbReference>
<evidence type="ECO:0000256" key="1">
    <source>
        <dbReference type="ARBA" id="ARBA00009820"/>
    </source>
</evidence>
<feature type="compositionally biased region" description="Low complexity" evidence="2">
    <location>
        <begin position="452"/>
        <end position="461"/>
    </location>
</feature>
<dbReference type="InterPro" id="IPR011049">
    <property type="entry name" value="Serralysin-like_metalloprot_C"/>
</dbReference>
<name>A0A951UML7_9CYAN</name>
<dbReference type="InterPro" id="IPR001343">
    <property type="entry name" value="Hemolysn_Ca-bd"/>
</dbReference>
<reference evidence="3" key="1">
    <citation type="submission" date="2021-05" db="EMBL/GenBank/DDBJ databases">
        <authorList>
            <person name="Pietrasiak N."/>
            <person name="Ward R."/>
            <person name="Stajich J.E."/>
            <person name="Kurbessoian T."/>
        </authorList>
    </citation>
    <scope>NUCLEOTIDE SEQUENCE</scope>
    <source>
        <strain evidence="3">UHER 2000/2452</strain>
    </source>
</reference>
<dbReference type="Pfam" id="PF00353">
    <property type="entry name" value="HemolysinCabind"/>
    <property type="match status" value="1"/>
</dbReference>
<organism evidence="3 4">
    <name type="scientific">Drouetiella hepatica Uher 2000/2452</name>
    <dbReference type="NCBI Taxonomy" id="904376"/>
    <lineage>
        <taxon>Bacteria</taxon>
        <taxon>Bacillati</taxon>
        <taxon>Cyanobacteriota</taxon>
        <taxon>Cyanophyceae</taxon>
        <taxon>Oculatellales</taxon>
        <taxon>Oculatellaceae</taxon>
        <taxon>Drouetiella</taxon>
    </lineage>
</organism>
<reference evidence="3" key="2">
    <citation type="journal article" date="2022" name="Microbiol. Resour. Announc.">
        <title>Metagenome Sequencing to Explore Phylogenomics of Terrestrial Cyanobacteria.</title>
        <authorList>
            <person name="Ward R.D."/>
            <person name="Stajich J.E."/>
            <person name="Johansen J.R."/>
            <person name="Huntemann M."/>
            <person name="Clum A."/>
            <person name="Foster B."/>
            <person name="Foster B."/>
            <person name="Roux S."/>
            <person name="Palaniappan K."/>
            <person name="Varghese N."/>
            <person name="Mukherjee S."/>
            <person name="Reddy T.B.K."/>
            <person name="Daum C."/>
            <person name="Copeland A."/>
            <person name="Chen I.A."/>
            <person name="Ivanova N.N."/>
            <person name="Kyrpides N.C."/>
            <person name="Shapiro N."/>
            <person name="Eloe-Fadrosh E.A."/>
            <person name="Pietrasiak N."/>
        </authorList>
    </citation>
    <scope>NUCLEOTIDE SEQUENCE</scope>
    <source>
        <strain evidence="3">UHER 2000/2452</strain>
    </source>
</reference>
<feature type="region of interest" description="Disordered" evidence="2">
    <location>
        <begin position="451"/>
        <end position="470"/>
    </location>
</feature>
<dbReference type="Gene3D" id="2.150.10.10">
    <property type="entry name" value="Serralysin-like metalloprotease, C-terminal"/>
    <property type="match status" value="1"/>
</dbReference>
<comment type="caution">
    <text evidence="3">The sequence shown here is derived from an EMBL/GenBank/DDBJ whole genome shotgun (WGS) entry which is preliminary data.</text>
</comment>
<dbReference type="InterPro" id="IPR011042">
    <property type="entry name" value="6-blade_b-propeller_TolB-like"/>
</dbReference>
<dbReference type="AlphaFoldDB" id="A0A951UML7"/>
<gene>
    <name evidence="3" type="ORF">KME15_12395</name>
</gene>
<dbReference type="PANTHER" id="PTHR36842">
    <property type="entry name" value="PROTEIN TOLB HOMOLOG"/>
    <property type="match status" value="1"/>
</dbReference>
<dbReference type="PROSITE" id="PS00330">
    <property type="entry name" value="HEMOLYSIN_CALCIUM"/>
    <property type="match status" value="2"/>
</dbReference>
<dbReference type="SUPFAM" id="SSF82171">
    <property type="entry name" value="DPP6 N-terminal domain-like"/>
    <property type="match status" value="1"/>
</dbReference>
<dbReference type="InterPro" id="IPR011659">
    <property type="entry name" value="WD40"/>
</dbReference>